<reference evidence="1" key="1">
    <citation type="submission" date="2024-07" db="EMBL/GenBank/DDBJ databases">
        <authorList>
            <person name="Yu S.T."/>
        </authorList>
    </citation>
    <scope>NUCLEOTIDE SEQUENCE</scope>
    <source>
        <strain evidence="1">Y1</strain>
    </source>
</reference>
<dbReference type="AlphaFoldDB" id="A0AB39TLQ7"/>
<protein>
    <submittedName>
        <fullName evidence="1">Histone deacetylase</fullName>
    </submittedName>
</protein>
<accession>A0AB39TLQ7</accession>
<organism evidence="1">
    <name type="scientific">Streptomyces sp. Y1</name>
    <dbReference type="NCBI Taxonomy" id="3238634"/>
    <lineage>
        <taxon>Bacteria</taxon>
        <taxon>Bacillati</taxon>
        <taxon>Actinomycetota</taxon>
        <taxon>Actinomycetes</taxon>
        <taxon>Kitasatosporales</taxon>
        <taxon>Streptomycetaceae</taxon>
        <taxon>Streptomyces</taxon>
    </lineage>
</organism>
<name>A0AB39TLQ7_9ACTN</name>
<dbReference type="EMBL" id="CP163445">
    <property type="protein sequence ID" value="XDQ80089.1"/>
    <property type="molecule type" value="Genomic_DNA"/>
</dbReference>
<evidence type="ECO:0000313" key="1">
    <source>
        <dbReference type="EMBL" id="XDQ80089.1"/>
    </source>
</evidence>
<proteinExistence type="predicted"/>
<gene>
    <name evidence="1" type="ORF">AB2U05_17320</name>
</gene>
<dbReference type="Gene3D" id="3.10.490.10">
    <property type="entry name" value="Gamma-glutamyl cyclotransferase-like"/>
    <property type="match status" value="1"/>
</dbReference>
<sequence>MHLDRLMYYIAGGCPPGGARAYPGCRDRRPPRAALPVLLPGQLYFSLESKVWTGGMGFYDQTDDGEMPARAYLITPEQFSDIAAQEMHEPPGRDLDLTLALEFGRFRLGPGRYETLVCPGQIDGYPVLTFTAPWRRVDAKVSRPSAAYLRNFASGLHEAHGWSAEETAAYLSARPGVAGAWSTEAIMDALTAEPTIDAPEAKAQTPR</sequence>
<dbReference type="RefSeq" id="WP_369183649.1">
    <property type="nucleotide sequence ID" value="NZ_CP163445.1"/>
</dbReference>